<proteinExistence type="inferred from homology"/>
<keyword evidence="4" id="KW-0272">Extracellular matrix</keyword>
<dbReference type="STRING" id="8496.A0A151NMQ6"/>
<dbReference type="InterPro" id="IPR015369">
    <property type="entry name" value="Follistatin/Osteonectin_EGF"/>
</dbReference>
<evidence type="ECO:0000256" key="6">
    <source>
        <dbReference type="ARBA" id="ARBA00022729"/>
    </source>
</evidence>
<evidence type="ECO:0000256" key="3">
    <source>
        <dbReference type="ARBA" id="ARBA00022525"/>
    </source>
</evidence>
<keyword evidence="7" id="KW-0106">Calcium</keyword>
<feature type="domain" description="Kazal-like" evidence="11">
    <location>
        <begin position="485"/>
        <end position="541"/>
    </location>
</feature>
<feature type="compositionally biased region" description="Acidic residues" evidence="10">
    <location>
        <begin position="193"/>
        <end position="209"/>
    </location>
</feature>
<feature type="compositionally biased region" description="Basic and acidic residues" evidence="10">
    <location>
        <begin position="228"/>
        <end position="245"/>
    </location>
</feature>
<dbReference type="EMBL" id="AKHW03002540">
    <property type="protein sequence ID" value="KYO38063.1"/>
    <property type="molecule type" value="Genomic_DNA"/>
</dbReference>
<gene>
    <name evidence="12" type="primary">SPARCL1</name>
    <name evidence="12" type="ORF">Y1Q_0019526</name>
</gene>
<evidence type="ECO:0000256" key="4">
    <source>
        <dbReference type="ARBA" id="ARBA00022530"/>
    </source>
</evidence>
<sequence>MEKTSAVRQNDAVSMMDDPPVANKHETFIESHLSNSSPLQVQDSSSETSEREHSEPELYLNKDSLLPLQGSHEKEEQVLMVSGEPKMEHRTVKRQERSSNKHHRKSGLERISLQHIGPTLASDIQWSDFVHTMSSKQSSSENFQFGKEKKYSNIASHQDQDGEENPEEDFTLVQEQDAWKYNKKRVAVSENNSESDEDMEEEATAEEWGEIGYIDRGQKTHLIIQEDHYKNKQNNDNRQSDETLRDSSQPFQITKRQDDGQEEEEENIQAREEATVSSRSTKQDQNIEWQGQKAEERLQDGNQNTTKPEEVVRRKYMEDQSIGNSNNNDNPDNNSDAGGNTDDFNQSQKGPAYQESERIQSNDHGSISAEQQRGREEEDDSVVINETDNNQHIDIKHFINVEQDYYSHEPANSDSEEHAKIASLLQNANTMESEDNVKTTDSPHSKRESTSDSSMKVFLFDLCRNFHCKRGKVCHADKQGKLSCVCQDPAACPPTKDYEHICGTDNKTYEGTCQLFGMKCQLEGTKMGHQLHLDYIGSCKYIPPCTDYEADHFPLRMRDWLKNILIQYYEHELDRSGFLSDKQQSKVQKIYQNEKRLMAGDHPIELLLHDFEKNYHMYVYPVHWQFHQLDQPPVDRLLTHSELAPLRASLVPMEYCVTRFFQECDADKDKHVSLKEWCHCFGIKEEDIDENLLF</sequence>
<evidence type="ECO:0000313" key="12">
    <source>
        <dbReference type="EMBL" id="KYO38063.1"/>
    </source>
</evidence>
<feature type="region of interest" description="Disordered" evidence="10">
    <location>
        <begin position="184"/>
        <end position="212"/>
    </location>
</feature>
<feature type="compositionally biased region" description="Basic and acidic residues" evidence="10">
    <location>
        <begin position="85"/>
        <end position="99"/>
    </location>
</feature>
<keyword evidence="6" id="KW-0732">Signal</keyword>
<dbReference type="SMART" id="SM00280">
    <property type="entry name" value="KAZAL"/>
    <property type="match status" value="1"/>
</dbReference>
<evidence type="ECO:0000313" key="13">
    <source>
        <dbReference type="Proteomes" id="UP000050525"/>
    </source>
</evidence>
<feature type="compositionally biased region" description="Polar residues" evidence="10">
    <location>
        <begin position="275"/>
        <end position="289"/>
    </location>
</feature>
<accession>A0A151NMQ6</accession>
<dbReference type="Pfam" id="PF10591">
    <property type="entry name" value="SPARC_Ca_bdg"/>
    <property type="match status" value="1"/>
</dbReference>
<name>A0A151NMQ6_ALLMI</name>
<organism evidence="12 13">
    <name type="scientific">Alligator mississippiensis</name>
    <name type="common">American alligator</name>
    <dbReference type="NCBI Taxonomy" id="8496"/>
    <lineage>
        <taxon>Eukaryota</taxon>
        <taxon>Metazoa</taxon>
        <taxon>Chordata</taxon>
        <taxon>Craniata</taxon>
        <taxon>Vertebrata</taxon>
        <taxon>Euteleostomi</taxon>
        <taxon>Archelosauria</taxon>
        <taxon>Archosauria</taxon>
        <taxon>Crocodylia</taxon>
        <taxon>Alligatoridae</taxon>
        <taxon>Alligatorinae</taxon>
        <taxon>Alligator</taxon>
    </lineage>
</organism>
<keyword evidence="8" id="KW-1015">Disulfide bond</keyword>
<dbReference type="InterPro" id="IPR002350">
    <property type="entry name" value="Kazal_dom"/>
</dbReference>
<dbReference type="GO" id="GO:0005509">
    <property type="term" value="F:calcium ion binding"/>
    <property type="evidence" value="ECO:0007669"/>
    <property type="project" value="InterPro"/>
</dbReference>
<protein>
    <submittedName>
        <fullName evidence="12">SPARC-like protein 1</fullName>
    </submittedName>
</protein>
<evidence type="ECO:0000256" key="9">
    <source>
        <dbReference type="ARBA" id="ARBA00023180"/>
    </source>
</evidence>
<keyword evidence="9" id="KW-0325">Glycoprotein</keyword>
<dbReference type="GO" id="GO:0005615">
    <property type="term" value="C:extracellular space"/>
    <property type="evidence" value="ECO:0007669"/>
    <property type="project" value="InterPro"/>
</dbReference>
<dbReference type="Pfam" id="PF00050">
    <property type="entry name" value="Kazal_1"/>
    <property type="match status" value="1"/>
</dbReference>
<feature type="compositionally biased region" description="Low complexity" evidence="10">
    <location>
        <begin position="321"/>
        <end position="340"/>
    </location>
</feature>
<dbReference type="Proteomes" id="UP000050525">
    <property type="component" value="Unassembled WGS sequence"/>
</dbReference>
<feature type="compositionally biased region" description="Polar residues" evidence="10">
    <location>
        <begin position="362"/>
        <end position="371"/>
    </location>
</feature>
<reference evidence="12 13" key="1">
    <citation type="journal article" date="2012" name="Genome Biol.">
        <title>Sequencing three crocodilian genomes to illuminate the evolution of archosaurs and amniotes.</title>
        <authorList>
            <person name="St John J.A."/>
            <person name="Braun E.L."/>
            <person name="Isberg S.R."/>
            <person name="Miles L.G."/>
            <person name="Chong A.Y."/>
            <person name="Gongora J."/>
            <person name="Dalzell P."/>
            <person name="Moran C."/>
            <person name="Bed'hom B."/>
            <person name="Abzhanov A."/>
            <person name="Burgess S.C."/>
            <person name="Cooksey A.M."/>
            <person name="Castoe T.A."/>
            <person name="Crawford N.G."/>
            <person name="Densmore L.D."/>
            <person name="Drew J.C."/>
            <person name="Edwards S.V."/>
            <person name="Faircloth B.C."/>
            <person name="Fujita M.K."/>
            <person name="Greenwold M.J."/>
            <person name="Hoffmann F.G."/>
            <person name="Howard J.M."/>
            <person name="Iguchi T."/>
            <person name="Janes D.E."/>
            <person name="Khan S.Y."/>
            <person name="Kohno S."/>
            <person name="de Koning A.J."/>
            <person name="Lance S.L."/>
            <person name="McCarthy F.M."/>
            <person name="McCormack J.E."/>
            <person name="Merchant M.E."/>
            <person name="Peterson D.G."/>
            <person name="Pollock D.D."/>
            <person name="Pourmand N."/>
            <person name="Raney B.J."/>
            <person name="Roessler K.A."/>
            <person name="Sanford J.R."/>
            <person name="Sawyer R.H."/>
            <person name="Schmidt C.J."/>
            <person name="Triplett E.W."/>
            <person name="Tuberville T.D."/>
            <person name="Venegas-Anaya M."/>
            <person name="Howard J.T."/>
            <person name="Jarvis E.D."/>
            <person name="Guillette L.J.Jr."/>
            <person name="Glenn T.C."/>
            <person name="Green R.E."/>
            <person name="Ray D.A."/>
        </authorList>
    </citation>
    <scope>NUCLEOTIDE SEQUENCE [LARGE SCALE GENOMIC DNA]</scope>
    <source>
        <strain evidence="12">KSC_2009_1</strain>
    </source>
</reference>
<feature type="compositionally biased region" description="Basic and acidic residues" evidence="10">
    <location>
        <begin position="435"/>
        <end position="450"/>
    </location>
</feature>
<evidence type="ECO:0000256" key="7">
    <source>
        <dbReference type="ARBA" id="ARBA00022837"/>
    </source>
</evidence>
<dbReference type="FunFam" id="1.10.238.10:FF:000068">
    <property type="entry name" value="SPARC isoform 1"/>
    <property type="match status" value="1"/>
</dbReference>
<feature type="region of interest" description="Disordered" evidence="10">
    <location>
        <begin position="1"/>
        <end position="114"/>
    </location>
</feature>
<feature type="compositionally biased region" description="Polar residues" evidence="10">
    <location>
        <begin position="32"/>
        <end position="43"/>
    </location>
</feature>
<feature type="compositionally biased region" description="Basic and acidic residues" evidence="10">
    <location>
        <begin position="307"/>
        <end position="318"/>
    </location>
</feature>
<dbReference type="SMART" id="SM00274">
    <property type="entry name" value="FOLN"/>
    <property type="match status" value="1"/>
</dbReference>
<comment type="subcellular location">
    <subcellularLocation>
        <location evidence="1">Secreted</location>
        <location evidence="1">Extracellular space</location>
        <location evidence="1">Extracellular matrix</location>
    </subcellularLocation>
</comment>
<dbReference type="PROSITE" id="PS00018">
    <property type="entry name" value="EF_HAND_1"/>
    <property type="match status" value="1"/>
</dbReference>
<keyword evidence="13" id="KW-1185">Reference proteome</keyword>
<dbReference type="SUPFAM" id="SSF47473">
    <property type="entry name" value="EF-hand"/>
    <property type="match status" value="1"/>
</dbReference>
<feature type="region of interest" description="Disordered" evidence="10">
    <location>
        <begin position="138"/>
        <end position="169"/>
    </location>
</feature>
<dbReference type="GO" id="GO:0050840">
    <property type="term" value="F:extracellular matrix binding"/>
    <property type="evidence" value="ECO:0007669"/>
    <property type="project" value="TreeGrafter"/>
</dbReference>
<dbReference type="InterPro" id="IPR019577">
    <property type="entry name" value="SPARC/Testican_Ca-bd-dom"/>
</dbReference>
<dbReference type="InterPro" id="IPR036058">
    <property type="entry name" value="Kazal_dom_sf"/>
</dbReference>
<dbReference type="Gene3D" id="1.10.238.10">
    <property type="entry name" value="EF-hand"/>
    <property type="match status" value="1"/>
</dbReference>
<dbReference type="GO" id="GO:0005518">
    <property type="term" value="F:collagen binding"/>
    <property type="evidence" value="ECO:0007669"/>
    <property type="project" value="TreeGrafter"/>
</dbReference>
<dbReference type="eggNOG" id="KOG4004">
    <property type="taxonomic scope" value="Eukaryota"/>
</dbReference>
<comment type="caution">
    <text evidence="12">The sequence shown here is derived from an EMBL/GenBank/DDBJ whole genome shotgun (WGS) entry which is preliminary data.</text>
</comment>
<dbReference type="PROSITE" id="PS00613">
    <property type="entry name" value="OSTEONECTIN_2"/>
    <property type="match status" value="1"/>
</dbReference>
<dbReference type="Gene3D" id="3.30.60.30">
    <property type="match status" value="1"/>
</dbReference>
<dbReference type="InterPro" id="IPR003645">
    <property type="entry name" value="Fol_N"/>
</dbReference>
<comment type="similarity">
    <text evidence="2">Belongs to the SPARC family.</text>
</comment>
<dbReference type="PROSITE" id="PS51465">
    <property type="entry name" value="KAZAL_2"/>
    <property type="match status" value="1"/>
</dbReference>
<feature type="region of interest" description="Disordered" evidence="10">
    <location>
        <begin position="228"/>
        <end position="389"/>
    </location>
</feature>
<dbReference type="AlphaFoldDB" id="A0A151NMQ6"/>
<evidence type="ECO:0000256" key="2">
    <source>
        <dbReference type="ARBA" id="ARBA00006404"/>
    </source>
</evidence>
<evidence type="ECO:0000256" key="1">
    <source>
        <dbReference type="ARBA" id="ARBA00004498"/>
    </source>
</evidence>
<dbReference type="InterPro" id="IPR018247">
    <property type="entry name" value="EF_Hand_1_Ca_BS"/>
</dbReference>
<dbReference type="PANTHER" id="PTHR13866:SF16">
    <property type="entry name" value="SPARC-LIKE PROTEIN 1"/>
    <property type="match status" value="1"/>
</dbReference>
<evidence type="ECO:0000256" key="5">
    <source>
        <dbReference type="ARBA" id="ARBA00022723"/>
    </source>
</evidence>
<keyword evidence="3" id="KW-0964">Secreted</keyword>
<evidence type="ECO:0000256" key="8">
    <source>
        <dbReference type="ARBA" id="ARBA00023157"/>
    </source>
</evidence>
<feature type="compositionally biased region" description="Polar residues" evidence="10">
    <location>
        <begin position="1"/>
        <end position="12"/>
    </location>
</feature>
<keyword evidence="5" id="KW-0479">Metal-binding</keyword>
<dbReference type="PANTHER" id="PTHR13866">
    <property type="entry name" value="SPARC OSTEONECTIN"/>
    <property type="match status" value="1"/>
</dbReference>
<feature type="region of interest" description="Disordered" evidence="10">
    <location>
        <begin position="427"/>
        <end position="450"/>
    </location>
</feature>
<evidence type="ECO:0000259" key="11">
    <source>
        <dbReference type="PROSITE" id="PS51465"/>
    </source>
</evidence>
<evidence type="ECO:0000256" key="10">
    <source>
        <dbReference type="SAM" id="MobiDB-lite"/>
    </source>
</evidence>
<dbReference type="FunFam" id="3.30.60.30:FF:000004">
    <property type="entry name" value="SPARC isoform 1"/>
    <property type="match status" value="1"/>
</dbReference>
<dbReference type="SUPFAM" id="SSF100895">
    <property type="entry name" value="Kazal-type serine protease inhibitors"/>
    <property type="match status" value="1"/>
</dbReference>
<dbReference type="Pfam" id="PF09289">
    <property type="entry name" value="FOLN"/>
    <property type="match status" value="1"/>
</dbReference>
<dbReference type="InterPro" id="IPR011992">
    <property type="entry name" value="EF-hand-dom_pair"/>
</dbReference>
<dbReference type="InterPro" id="IPR001999">
    <property type="entry name" value="Osteonectin_CS"/>
</dbReference>